<keyword evidence="10 11" id="KW-0472">Membrane</keyword>
<evidence type="ECO:0000256" key="10">
    <source>
        <dbReference type="ARBA" id="ARBA00023136"/>
    </source>
</evidence>
<evidence type="ECO:0000256" key="4">
    <source>
        <dbReference type="ARBA" id="ARBA00022475"/>
    </source>
</evidence>
<accession>S9QY20</accession>
<name>S9QY20_9RHOB</name>
<keyword evidence="14" id="KW-1185">Reference proteome</keyword>
<dbReference type="Proteomes" id="UP000015346">
    <property type="component" value="Unassembled WGS sequence"/>
</dbReference>
<dbReference type="InterPro" id="IPR000412">
    <property type="entry name" value="ABC_2_transport"/>
</dbReference>
<evidence type="ECO:0000256" key="6">
    <source>
        <dbReference type="ARBA" id="ARBA00022692"/>
    </source>
</evidence>
<dbReference type="PATRIC" id="fig|1123069.3.peg.2122"/>
<feature type="transmembrane region" description="Helical" evidence="11">
    <location>
        <begin position="98"/>
        <end position="123"/>
    </location>
</feature>
<evidence type="ECO:0000256" key="7">
    <source>
        <dbReference type="ARBA" id="ARBA00022903"/>
    </source>
</evidence>
<evidence type="ECO:0000256" key="8">
    <source>
        <dbReference type="ARBA" id="ARBA00022989"/>
    </source>
</evidence>
<keyword evidence="3 11" id="KW-0813">Transport</keyword>
<dbReference type="InterPro" id="IPR013525">
    <property type="entry name" value="ABC2_TM"/>
</dbReference>
<keyword evidence="7" id="KW-0972">Capsule biogenesis/degradation</keyword>
<dbReference type="GO" id="GO:0015774">
    <property type="term" value="P:polysaccharide transport"/>
    <property type="evidence" value="ECO:0007669"/>
    <property type="project" value="UniProtKB-KW"/>
</dbReference>
<keyword evidence="8 11" id="KW-1133">Transmembrane helix</keyword>
<reference evidence="13 14" key="1">
    <citation type="journal article" date="2013" name="Stand. Genomic Sci.">
        <title>Genome sequence of the reddish-pigmented Rubellimicrobium thermophilum type strain (DSM 16684(T)), a member of the Roseobacter clade.</title>
        <authorList>
            <person name="Fiebig A."/>
            <person name="Riedel T."/>
            <person name="Gronow S."/>
            <person name="Petersen J."/>
            <person name="Klenk H.P."/>
            <person name="Goker M."/>
        </authorList>
    </citation>
    <scope>NUCLEOTIDE SEQUENCE [LARGE SCALE GENOMIC DNA]</scope>
    <source>
        <strain evidence="13 14">DSM 16684</strain>
    </source>
</reference>
<sequence length="256" mass="28532">MRPRFVSLRTIAALILREMSTTYGRSPGGYLWAVLEPVAGIALLTFVFALFLRNPPLGDSFALFYATGLLPFLMFAEINNKVSQALNFSRALLAYPRITFLDAILARLLLNAMTQVMVAALIFGGMLELMETRTILHLEDAAMAMMLAGLLGLGVGTLNCYLVTRFPVWQQVWGIAMRPLGLVSGIIHVFDMLPRELQTVLWFNPLVHVIGLMRRAFYVGYDAPYVSISYVTAVSLICLALGLALLRKTYHDLLQR</sequence>
<keyword evidence="5" id="KW-0762">Sugar transport</keyword>
<comment type="caution">
    <text evidence="11">Lacks conserved residue(s) required for the propagation of feature annotation.</text>
</comment>
<evidence type="ECO:0000313" key="13">
    <source>
        <dbReference type="EMBL" id="EPX84533.1"/>
    </source>
</evidence>
<keyword evidence="9" id="KW-0625">Polysaccharide transport</keyword>
<proteinExistence type="inferred from homology"/>
<feature type="transmembrane region" description="Helical" evidence="11">
    <location>
        <begin position="61"/>
        <end position="78"/>
    </location>
</feature>
<dbReference type="GO" id="GO:0043190">
    <property type="term" value="C:ATP-binding cassette (ABC) transporter complex"/>
    <property type="evidence" value="ECO:0007669"/>
    <property type="project" value="InterPro"/>
</dbReference>
<feature type="transmembrane region" description="Helical" evidence="11">
    <location>
        <begin position="144"/>
        <end position="164"/>
    </location>
</feature>
<dbReference type="InterPro" id="IPR047817">
    <property type="entry name" value="ABC2_TM_bact-type"/>
</dbReference>
<comment type="subcellular location">
    <subcellularLocation>
        <location evidence="11">Cell inner membrane</location>
        <topology evidence="11">Multi-pass membrane protein</topology>
    </subcellularLocation>
    <subcellularLocation>
        <location evidence="1">Cell membrane</location>
        <topology evidence="1">Multi-pass membrane protein</topology>
    </subcellularLocation>
</comment>
<organism evidence="13 14">
    <name type="scientific">Rubellimicrobium thermophilum DSM 16684</name>
    <dbReference type="NCBI Taxonomy" id="1123069"/>
    <lineage>
        <taxon>Bacteria</taxon>
        <taxon>Pseudomonadati</taxon>
        <taxon>Pseudomonadota</taxon>
        <taxon>Alphaproteobacteria</taxon>
        <taxon>Rhodobacterales</taxon>
        <taxon>Roseobacteraceae</taxon>
        <taxon>Rubellimicrobium</taxon>
    </lineage>
</organism>
<dbReference type="GO" id="GO:0015920">
    <property type="term" value="P:lipopolysaccharide transport"/>
    <property type="evidence" value="ECO:0007669"/>
    <property type="project" value="TreeGrafter"/>
</dbReference>
<evidence type="ECO:0000256" key="2">
    <source>
        <dbReference type="ARBA" id="ARBA00007783"/>
    </source>
</evidence>
<dbReference type="GO" id="GO:0140359">
    <property type="term" value="F:ABC-type transporter activity"/>
    <property type="evidence" value="ECO:0007669"/>
    <property type="project" value="InterPro"/>
</dbReference>
<dbReference type="EMBL" id="AOLV01000023">
    <property type="protein sequence ID" value="EPX84533.1"/>
    <property type="molecule type" value="Genomic_DNA"/>
</dbReference>
<feature type="domain" description="ABC transmembrane type-2" evidence="12">
    <location>
        <begin position="28"/>
        <end position="249"/>
    </location>
</feature>
<feature type="transmembrane region" description="Helical" evidence="11">
    <location>
        <begin position="30"/>
        <end position="52"/>
    </location>
</feature>
<keyword evidence="6 11" id="KW-0812">Transmembrane</keyword>
<feature type="transmembrane region" description="Helical" evidence="11">
    <location>
        <begin position="227"/>
        <end position="246"/>
    </location>
</feature>
<dbReference type="PANTHER" id="PTHR30413">
    <property type="entry name" value="INNER MEMBRANE TRANSPORT PERMEASE"/>
    <property type="match status" value="1"/>
</dbReference>
<gene>
    <name evidence="13" type="ORF">ruthe_02148</name>
</gene>
<dbReference type="STRING" id="1123069.ruthe_02148"/>
<dbReference type="RefSeq" id="WP_021098231.1">
    <property type="nucleotide sequence ID" value="NZ_KE557322.1"/>
</dbReference>
<dbReference type="PROSITE" id="PS51012">
    <property type="entry name" value="ABC_TM2"/>
    <property type="match status" value="1"/>
</dbReference>
<dbReference type="HOGENOM" id="CLU_060703_5_0_5"/>
<dbReference type="Pfam" id="PF01061">
    <property type="entry name" value="ABC2_membrane"/>
    <property type="match status" value="1"/>
</dbReference>
<evidence type="ECO:0000256" key="3">
    <source>
        <dbReference type="ARBA" id="ARBA00022448"/>
    </source>
</evidence>
<evidence type="ECO:0000259" key="12">
    <source>
        <dbReference type="PROSITE" id="PS51012"/>
    </source>
</evidence>
<keyword evidence="4 11" id="KW-1003">Cell membrane</keyword>
<protein>
    <recommendedName>
        <fullName evidence="11">Transport permease protein</fullName>
    </recommendedName>
</protein>
<evidence type="ECO:0000256" key="11">
    <source>
        <dbReference type="RuleBase" id="RU361157"/>
    </source>
</evidence>
<dbReference type="PRINTS" id="PR00164">
    <property type="entry name" value="ABC2TRNSPORT"/>
</dbReference>
<comment type="similarity">
    <text evidence="2 11">Belongs to the ABC-2 integral membrane protein family.</text>
</comment>
<evidence type="ECO:0000313" key="14">
    <source>
        <dbReference type="Proteomes" id="UP000015346"/>
    </source>
</evidence>
<comment type="caution">
    <text evidence="13">The sequence shown here is derived from an EMBL/GenBank/DDBJ whole genome shotgun (WGS) entry which is preliminary data.</text>
</comment>
<evidence type="ECO:0000256" key="9">
    <source>
        <dbReference type="ARBA" id="ARBA00023047"/>
    </source>
</evidence>
<dbReference type="PANTHER" id="PTHR30413:SF10">
    <property type="entry name" value="CAPSULE POLYSACCHARIDE EXPORT INNER-MEMBRANE PROTEIN CTRC"/>
    <property type="match status" value="1"/>
</dbReference>
<dbReference type="AlphaFoldDB" id="S9QY20"/>
<evidence type="ECO:0000256" key="5">
    <source>
        <dbReference type="ARBA" id="ARBA00022597"/>
    </source>
</evidence>
<evidence type="ECO:0000256" key="1">
    <source>
        <dbReference type="ARBA" id="ARBA00004651"/>
    </source>
</evidence>